<dbReference type="EMBL" id="ADMG01000017">
    <property type="protein sequence ID" value="EKB31704.1"/>
    <property type="molecule type" value="Genomic_DNA"/>
</dbReference>
<keyword evidence="2" id="KW-1185">Reference proteome</keyword>
<protein>
    <recommendedName>
        <fullName evidence="3">AsmA-like C-terminal domain-containing protein</fullName>
    </recommendedName>
</protein>
<reference evidence="1 2" key="1">
    <citation type="submission" date="2012-05" db="EMBL/GenBank/DDBJ databases">
        <title>The Genome Sequence of Sutterella wadsworthensis 2_1_59BFAA.</title>
        <authorList>
            <consortium name="The Broad Institute Genome Sequencing Platform"/>
            <person name="Earl A."/>
            <person name="Ward D."/>
            <person name="Feldgarden M."/>
            <person name="Gevers D."/>
            <person name="Daigneault M."/>
            <person name="Strauss J."/>
            <person name="Allen-Vercoe E."/>
            <person name="Walker B."/>
            <person name="Young S.K."/>
            <person name="Zeng Q."/>
            <person name="Gargeya S."/>
            <person name="Fitzgerald M."/>
            <person name="Haas B."/>
            <person name="Abouelleil A."/>
            <person name="Alvarado L."/>
            <person name="Arachchi H.M."/>
            <person name="Berlin A.M."/>
            <person name="Chapman S.B."/>
            <person name="Goldberg J."/>
            <person name="Griggs A."/>
            <person name="Gujja S."/>
            <person name="Hansen M."/>
            <person name="Howarth C."/>
            <person name="Imamovic A."/>
            <person name="Larimer J."/>
            <person name="McCowen C."/>
            <person name="Montmayeur A."/>
            <person name="Murphy C."/>
            <person name="Neiman D."/>
            <person name="Pearson M."/>
            <person name="Priest M."/>
            <person name="Roberts A."/>
            <person name="Saif S."/>
            <person name="Shea T."/>
            <person name="Sisk P."/>
            <person name="Sykes S."/>
            <person name="Wortman J."/>
            <person name="Nusbaum C."/>
            <person name="Birren B."/>
        </authorList>
    </citation>
    <scope>NUCLEOTIDE SEQUENCE [LARGE SCALE GENOMIC DNA]</scope>
    <source>
        <strain evidence="1 2">2_1_59BFAA</strain>
    </source>
</reference>
<organism evidence="1 2">
    <name type="scientific">Sutterella wadsworthensis 2_1_59BFAA</name>
    <dbReference type="NCBI Taxonomy" id="742823"/>
    <lineage>
        <taxon>Bacteria</taxon>
        <taxon>Pseudomonadati</taxon>
        <taxon>Pseudomonadota</taxon>
        <taxon>Betaproteobacteria</taxon>
        <taxon>Burkholderiales</taxon>
        <taxon>Sutterellaceae</taxon>
        <taxon>Sutterella</taxon>
    </lineage>
</organism>
<dbReference type="InterPro" id="IPR052894">
    <property type="entry name" value="AsmA-related"/>
</dbReference>
<dbReference type="STRING" id="742823.HMPREF9465_00572"/>
<dbReference type="eggNOG" id="ENOG5030YDS">
    <property type="taxonomic scope" value="Bacteria"/>
</dbReference>
<dbReference type="PANTHER" id="PTHR30441:SF8">
    <property type="entry name" value="DUF748 DOMAIN-CONTAINING PROTEIN"/>
    <property type="match status" value="1"/>
</dbReference>
<evidence type="ECO:0008006" key="3">
    <source>
        <dbReference type="Google" id="ProtNLM"/>
    </source>
</evidence>
<dbReference type="GO" id="GO:0090313">
    <property type="term" value="P:regulation of protein targeting to membrane"/>
    <property type="evidence" value="ECO:0007669"/>
    <property type="project" value="TreeGrafter"/>
</dbReference>
<dbReference type="GO" id="GO:0005886">
    <property type="term" value="C:plasma membrane"/>
    <property type="evidence" value="ECO:0007669"/>
    <property type="project" value="TreeGrafter"/>
</dbReference>
<evidence type="ECO:0000313" key="1">
    <source>
        <dbReference type="EMBL" id="EKB31704.1"/>
    </source>
</evidence>
<dbReference type="Proteomes" id="UP000005835">
    <property type="component" value="Unassembled WGS sequence"/>
</dbReference>
<dbReference type="RefSeq" id="WP_005433972.1">
    <property type="nucleotide sequence ID" value="NZ_JH815514.1"/>
</dbReference>
<comment type="caution">
    <text evidence="1">The sequence shown here is derived from an EMBL/GenBank/DDBJ whole genome shotgun (WGS) entry which is preliminary data.</text>
</comment>
<sequence>MRYVRSFLLALTTLAFFLLVLVAGLYVFITPERVSARLANTLSHHLGLKIEMAKLHIDTRLPSLKFTVKDAVLTSADGAVRGSVPSATIRLHPLALFTRSPRISEITTADGSLTFGNTSPEDVRAWIEGTVKPLAFNVDHLVVHRGAVYFSDPLTGPEPWAYVNNASVSISNLSEAGAAYSLNGVIKLPEMLGSAELRGITDWSRGLLEARTEQLDASFKGEVRGRRTEFAGHADRIALTRENASLSNVAASLKRGEETLLELSSPAVTLDRHTLDTPVLTTALTVMSPEGSLTLSASSALKADFGARRLEAPSITVAASERAAGATTASNAGSLTGSLLWNASSGEGRAEFDGTLQGTPVTLDLSVSNAVPFTADRAFFPHKFAAIPRLTGRVSLGEIALKTAVGLMSSETLLKDVESAVDFNVMLKSPHAGRHEATGRLITAAGKAYVVDGSLKLPSAPVPFDADLAADGTWHIRSQWSGVDAGDLLPSILSGPLSGSLDASGQLKDASKSVAEVRLEARDGEFLGADLEQASKIMREVQPEALPTSAFLRASRTAFTALSCELSLNGGAWTVRNGSAEGSNWKAAFTGAYGHIDGRVDFTTDNGSAFFTMPARIQADPVLWTPDWTAAHASAREHVGELPWTAGNFKDRLRQGLENWWNNLDASELKLPEFNTEDFSLPEFRLPDIELPDWANEFIGKEKAPENSDARNPV</sequence>
<dbReference type="PATRIC" id="fig|742823.3.peg.572"/>
<proteinExistence type="predicted"/>
<dbReference type="PANTHER" id="PTHR30441">
    <property type="entry name" value="DUF748 DOMAIN-CONTAINING PROTEIN"/>
    <property type="match status" value="1"/>
</dbReference>
<accession>K1KJ01</accession>
<name>K1KJ01_9BURK</name>
<dbReference type="AlphaFoldDB" id="K1KJ01"/>
<evidence type="ECO:0000313" key="2">
    <source>
        <dbReference type="Proteomes" id="UP000005835"/>
    </source>
</evidence>
<gene>
    <name evidence="1" type="ORF">HMPREF9465_00572</name>
</gene>
<dbReference type="HOGENOM" id="CLU_386808_0_0_4"/>